<reference evidence="10 11" key="1">
    <citation type="journal article" date="2009" name="Stand. Genomic Sci.">
        <title>Complete genome sequence of Cryptobacterium curtum type strain (12-3).</title>
        <authorList>
            <person name="Mavrommatis K."/>
            <person name="Pukall R."/>
            <person name="Rohde C."/>
            <person name="Chen F."/>
            <person name="Sims D."/>
            <person name="Brettin T."/>
            <person name="Kuske C."/>
            <person name="Detter J.C."/>
            <person name="Han C."/>
            <person name="Lapidus A."/>
            <person name="Copeland A."/>
            <person name="Glavina Del Rio T."/>
            <person name="Nolan M."/>
            <person name="Lucas S."/>
            <person name="Tice H."/>
            <person name="Cheng J.F."/>
            <person name="Bruce D."/>
            <person name="Goodwin L."/>
            <person name="Pitluck S."/>
            <person name="Ovchinnikova G."/>
            <person name="Pati A."/>
            <person name="Ivanova N."/>
            <person name="Chen A."/>
            <person name="Palaniappan K."/>
            <person name="Chain P."/>
            <person name="D'haeseleer P."/>
            <person name="Goker M."/>
            <person name="Bristow J."/>
            <person name="Eisen J.A."/>
            <person name="Markowitz V."/>
            <person name="Hugenholtz P."/>
            <person name="Rohde M."/>
            <person name="Klenk H.P."/>
            <person name="Kyrpides N.C."/>
        </authorList>
    </citation>
    <scope>NUCLEOTIDE SEQUENCE [LARGE SCALE GENOMIC DNA]</scope>
    <source>
        <strain evidence="11">ATCC 700683 / DSM 15641 / 12-3</strain>
    </source>
</reference>
<dbReference type="HOGENOM" id="CLU_011398_4_0_11"/>
<evidence type="ECO:0000256" key="1">
    <source>
        <dbReference type="ARBA" id="ARBA00008040"/>
    </source>
</evidence>
<comment type="similarity">
    <text evidence="1 8">Belongs to the FAD-dependent oxidoreductase 2 family. FRD/SDH subfamily.</text>
</comment>
<name>C7ML92_CRYCD</name>
<dbReference type="PANTHER" id="PTHR43400">
    <property type="entry name" value="FUMARATE REDUCTASE"/>
    <property type="match status" value="1"/>
</dbReference>
<keyword evidence="5 8" id="KW-0274">FAD</keyword>
<feature type="domain" description="FMN-binding" evidence="9">
    <location>
        <begin position="95"/>
        <end position="168"/>
    </location>
</feature>
<dbReference type="InterPro" id="IPR003953">
    <property type="entry name" value="FAD-dep_OxRdtase_2_FAD-bd"/>
</dbReference>
<dbReference type="Gene3D" id="3.50.50.60">
    <property type="entry name" value="FAD/NAD(P)-binding domain"/>
    <property type="match status" value="1"/>
</dbReference>
<dbReference type="EC" id="1.3.99.33" evidence="2 8"/>
<dbReference type="RefSeq" id="WP_015778902.1">
    <property type="nucleotide sequence ID" value="NC_013170.1"/>
</dbReference>
<dbReference type="InterPro" id="IPR007329">
    <property type="entry name" value="FMN-bd"/>
</dbReference>
<evidence type="ECO:0000259" key="9">
    <source>
        <dbReference type="SMART" id="SM00900"/>
    </source>
</evidence>
<dbReference type="Pfam" id="PF04205">
    <property type="entry name" value="FMN_bind"/>
    <property type="match status" value="1"/>
</dbReference>
<dbReference type="EMBL" id="CP001682">
    <property type="protein sequence ID" value="ACU95039.1"/>
    <property type="molecule type" value="Genomic_DNA"/>
</dbReference>
<evidence type="ECO:0000256" key="8">
    <source>
        <dbReference type="RuleBase" id="RU366062"/>
    </source>
</evidence>
<dbReference type="eggNOG" id="COG1053">
    <property type="taxonomic scope" value="Bacteria"/>
</dbReference>
<dbReference type="SUPFAM" id="SSF56425">
    <property type="entry name" value="Succinate dehydrogenase/fumarate reductase flavoprotein, catalytic domain"/>
    <property type="match status" value="1"/>
</dbReference>
<comment type="cofactor">
    <cofactor evidence="8">
        <name>FMN</name>
        <dbReference type="ChEBI" id="CHEBI:58210"/>
    </cofactor>
    <text evidence="8">Binds 1 or 2 FMN covalently per subunit.</text>
</comment>
<evidence type="ECO:0000256" key="5">
    <source>
        <dbReference type="ARBA" id="ARBA00022827"/>
    </source>
</evidence>
<dbReference type="InterPro" id="IPR036188">
    <property type="entry name" value="FAD/NAD-bd_sf"/>
</dbReference>
<dbReference type="Pfam" id="PF00890">
    <property type="entry name" value="FAD_binding_2"/>
    <property type="match status" value="1"/>
</dbReference>
<dbReference type="STRING" id="469378.Ccur_13640"/>
<comment type="cofactor">
    <cofactor evidence="8">
        <name>FAD</name>
        <dbReference type="ChEBI" id="CHEBI:57692"/>
    </cofactor>
    <text evidence="8">Binds 1 FAD per subunit.</text>
</comment>
<evidence type="ECO:0000256" key="7">
    <source>
        <dbReference type="ARBA" id="ARBA00049922"/>
    </source>
</evidence>
<dbReference type="SUPFAM" id="SSF51905">
    <property type="entry name" value="FAD/NAD(P)-binding domain"/>
    <property type="match status" value="1"/>
</dbReference>
<organism evidence="10 11">
    <name type="scientific">Cryptobacterium curtum (strain ATCC 700683 / DSM 15641 / CCUG 43107 / 12-3)</name>
    <dbReference type="NCBI Taxonomy" id="469378"/>
    <lineage>
        <taxon>Bacteria</taxon>
        <taxon>Bacillati</taxon>
        <taxon>Actinomycetota</taxon>
        <taxon>Coriobacteriia</taxon>
        <taxon>Eggerthellales</taxon>
        <taxon>Eggerthellaceae</taxon>
        <taxon>Cryptobacterium</taxon>
    </lineage>
</organism>
<dbReference type="Proteomes" id="UP000000954">
    <property type="component" value="Chromosome"/>
</dbReference>
<dbReference type="SMART" id="SM00900">
    <property type="entry name" value="FMN_bind"/>
    <property type="match status" value="1"/>
</dbReference>
<dbReference type="AlphaFoldDB" id="C7ML92"/>
<evidence type="ECO:0000313" key="11">
    <source>
        <dbReference type="Proteomes" id="UP000000954"/>
    </source>
</evidence>
<protein>
    <recommendedName>
        <fullName evidence="3 8">Urocanate reductase</fullName>
        <ecNumber evidence="2 8">1.3.99.33</ecNumber>
    </recommendedName>
</protein>
<dbReference type="Gene3D" id="3.90.700.10">
    <property type="entry name" value="Succinate dehydrogenase/fumarate reductase flavoprotein, catalytic domain"/>
    <property type="match status" value="1"/>
</dbReference>
<evidence type="ECO:0000256" key="2">
    <source>
        <dbReference type="ARBA" id="ARBA00013137"/>
    </source>
</evidence>
<dbReference type="Gene3D" id="3.90.1010.20">
    <property type="match status" value="1"/>
</dbReference>
<comment type="catalytic activity">
    <reaction evidence="7 8">
        <text>dihydrourocanate + A = urocanate + AH2</text>
        <dbReference type="Rhea" id="RHEA:36059"/>
        <dbReference type="ChEBI" id="CHEBI:13193"/>
        <dbReference type="ChEBI" id="CHEBI:17499"/>
        <dbReference type="ChEBI" id="CHEBI:27247"/>
        <dbReference type="ChEBI" id="CHEBI:72991"/>
        <dbReference type="EC" id="1.3.99.33"/>
    </reaction>
</comment>
<dbReference type="NCBIfam" id="TIGR01813">
    <property type="entry name" value="flavo_cyto_c"/>
    <property type="match status" value="1"/>
</dbReference>
<dbReference type="GO" id="GO:0016020">
    <property type="term" value="C:membrane"/>
    <property type="evidence" value="ECO:0007669"/>
    <property type="project" value="InterPro"/>
</dbReference>
<accession>C7ML92</accession>
<proteinExistence type="inferred from homology"/>
<gene>
    <name evidence="10" type="ordered locus">Ccur_13640</name>
</gene>
<evidence type="ECO:0000256" key="4">
    <source>
        <dbReference type="ARBA" id="ARBA00022630"/>
    </source>
</evidence>
<dbReference type="GO" id="GO:0033765">
    <property type="term" value="F:steroid dehydrogenase activity, acting on the CH-CH group of donors"/>
    <property type="evidence" value="ECO:0007669"/>
    <property type="project" value="UniProtKB-ARBA"/>
</dbReference>
<keyword evidence="6 8" id="KW-0560">Oxidoreductase</keyword>
<keyword evidence="11" id="KW-1185">Reference proteome</keyword>
<sequence length="650" mass="68295">MHKGNERNFAAEYIKPASYASHQINTTTPIDAVDLCATGAAEHARLSRRGFVGLGVLSVAAATVLGTTGCASPKKSGDQGSQEYKAGTYTATEAGRNGDITVKATFSTSALEALDTDHEESRNIGTFAIDTLTQQCLNGQTLNLDAISGATLTSMAFTKALEDVFQQAGGNVTALKKAAPGAEAAADIDETADVAIVGTGGAALAAAVTAAEAGASVVMLDKMDVIGGNTNAGEGTLNAPDPERQEAQGVEDSVEHFYTDTYEGGDEKGDPALVHILTENALDAVHFMEDHGLVYENQCFTAIGGKWCRGHAVEVEKKGEQGGSYYVSVLRSTAEKLGVKIYGNAKVDTILEEGGKVVGVSGSRRNGAKVQVRAKSVVMATGGYARNPELASQFDKRVTSDMPSSNVSSSTGDGIVMGQAIGADLANMELVQIHPLGDPQNGGVATFVGNWLGVEDYMMVNDEAKRFINEDGRRDEIANAILEQPNKEMWLLVDSTNIASDRASQIDELVDTGHSYRCESVTGLADKISVPADELQKTVDRYNGFVVAKNDEDFGKKLLGSDGDDSYQLTDAPYYASKRVPTIHYTMGGLKINTDAQVVNTSGTAIENLYACGECTGGVQGSNRLGGNSYTDLIVFGRIAGANAAKNARA</sequence>
<dbReference type="KEGG" id="ccu:Ccur_13640"/>
<dbReference type="InterPro" id="IPR010960">
    <property type="entry name" value="Flavocytochrome_c"/>
</dbReference>
<evidence type="ECO:0000313" key="10">
    <source>
        <dbReference type="EMBL" id="ACU95039.1"/>
    </source>
</evidence>
<dbReference type="InterPro" id="IPR027477">
    <property type="entry name" value="Succ_DH/fumarate_Rdtase_cat_sf"/>
</dbReference>
<evidence type="ECO:0000256" key="3">
    <source>
        <dbReference type="ARBA" id="ARBA00015872"/>
    </source>
</evidence>
<dbReference type="PANTHER" id="PTHR43400:SF7">
    <property type="entry name" value="FAD-DEPENDENT OXIDOREDUCTASE 2 FAD BINDING DOMAIN-CONTAINING PROTEIN"/>
    <property type="match status" value="1"/>
</dbReference>
<keyword evidence="4 8" id="KW-0285">Flavoprotein</keyword>
<dbReference type="GO" id="GO:0010181">
    <property type="term" value="F:FMN binding"/>
    <property type="evidence" value="ECO:0007669"/>
    <property type="project" value="InterPro"/>
</dbReference>
<evidence type="ECO:0000256" key="6">
    <source>
        <dbReference type="ARBA" id="ARBA00023002"/>
    </source>
</evidence>
<dbReference type="InterPro" id="IPR050315">
    <property type="entry name" value="FAD-oxidoreductase_2"/>
</dbReference>
<dbReference type="OrthoDB" id="9805351at2"/>